<dbReference type="EMBL" id="JABFCS010000002">
    <property type="protein sequence ID" value="NNU45522.1"/>
    <property type="molecule type" value="Genomic_DNA"/>
</dbReference>
<dbReference type="AlphaFoldDB" id="A0A849KB25"/>
<sequence>MSKATIHLPAEDDPAQPGKKQDRKTQCDQTQASPSAGRVGGAGARAERPSEGSRKLPDLPQVGRGAKAPSASGSGSEEQATPHEVKASPPRTRTPRNP</sequence>
<reference evidence="2 3" key="1">
    <citation type="submission" date="2020-05" db="EMBL/GenBank/DDBJ databases">
        <authorList>
            <person name="Khan S.A."/>
            <person name="Jeon C.O."/>
            <person name="Chun B.H."/>
        </authorList>
    </citation>
    <scope>NUCLEOTIDE SEQUENCE [LARGE SCALE GENOMIC DNA]</scope>
    <source>
        <strain evidence="2 3">B156</strain>
    </source>
</reference>
<keyword evidence="3" id="KW-1185">Reference proteome</keyword>
<feature type="compositionally biased region" description="Basic and acidic residues" evidence="1">
    <location>
        <begin position="45"/>
        <end position="57"/>
    </location>
</feature>
<accession>A0A849KB25</accession>
<proteinExistence type="predicted"/>
<protein>
    <submittedName>
        <fullName evidence="2">Uncharacterized protein</fullName>
    </submittedName>
</protein>
<gene>
    <name evidence="2" type="ORF">HK415_23700</name>
</gene>
<name>A0A849KB25_9BURK</name>
<dbReference type="Proteomes" id="UP000552954">
    <property type="component" value="Unassembled WGS sequence"/>
</dbReference>
<feature type="region of interest" description="Disordered" evidence="1">
    <location>
        <begin position="1"/>
        <end position="98"/>
    </location>
</feature>
<organism evidence="2 3">
    <name type="scientific">Ramlibacter montanisoli</name>
    <dbReference type="NCBI Taxonomy" id="2732512"/>
    <lineage>
        <taxon>Bacteria</taxon>
        <taxon>Pseudomonadati</taxon>
        <taxon>Pseudomonadota</taxon>
        <taxon>Betaproteobacteria</taxon>
        <taxon>Burkholderiales</taxon>
        <taxon>Comamonadaceae</taxon>
        <taxon>Ramlibacter</taxon>
    </lineage>
</organism>
<evidence type="ECO:0000313" key="2">
    <source>
        <dbReference type="EMBL" id="NNU45522.1"/>
    </source>
</evidence>
<reference evidence="2 3" key="2">
    <citation type="submission" date="2020-06" db="EMBL/GenBank/DDBJ databases">
        <title>Ramlibacter rhizophilus sp. nov., isolated from rhizosphere soil of national flower Mugunghwa from South Korea.</title>
        <authorList>
            <person name="Zheng-Fei Y."/>
            <person name="Huan T."/>
        </authorList>
    </citation>
    <scope>NUCLEOTIDE SEQUENCE [LARGE SCALE GENOMIC DNA]</scope>
    <source>
        <strain evidence="2 3">B156</strain>
    </source>
</reference>
<evidence type="ECO:0000256" key="1">
    <source>
        <dbReference type="SAM" id="MobiDB-lite"/>
    </source>
</evidence>
<evidence type="ECO:0000313" key="3">
    <source>
        <dbReference type="Proteomes" id="UP000552954"/>
    </source>
</evidence>
<comment type="caution">
    <text evidence="2">The sequence shown here is derived from an EMBL/GenBank/DDBJ whole genome shotgun (WGS) entry which is preliminary data.</text>
</comment>
<feature type="compositionally biased region" description="Low complexity" evidence="1">
    <location>
        <begin position="63"/>
        <end position="79"/>
    </location>
</feature>